<organism evidence="4 5">
    <name type="scientific">Planosporangium thailandense</name>
    <dbReference type="NCBI Taxonomy" id="765197"/>
    <lineage>
        <taxon>Bacteria</taxon>
        <taxon>Bacillati</taxon>
        <taxon>Actinomycetota</taxon>
        <taxon>Actinomycetes</taxon>
        <taxon>Micromonosporales</taxon>
        <taxon>Micromonosporaceae</taxon>
        <taxon>Planosporangium</taxon>
    </lineage>
</organism>
<dbReference type="InterPro" id="IPR049517">
    <property type="entry name" value="ACX-like_C"/>
</dbReference>
<proteinExistence type="predicted"/>
<dbReference type="PANTHER" id="PTHR11365:SF23">
    <property type="entry name" value="HYPOTHETICAL 5-OXOPROLINASE (EUROFUNG)-RELATED"/>
    <property type="match status" value="1"/>
</dbReference>
<feature type="domain" description="Hydantoinase/oxoprolinase N-terminal" evidence="2">
    <location>
        <begin position="4"/>
        <end position="183"/>
    </location>
</feature>
<feature type="domain" description="Hydantoinase A/oxoprolinase" evidence="1">
    <location>
        <begin position="205"/>
        <end position="492"/>
    </location>
</feature>
<dbReference type="InterPro" id="IPR045079">
    <property type="entry name" value="Oxoprolinase-like"/>
</dbReference>
<protein>
    <submittedName>
        <fullName evidence="4">Hydantoinase/oxoprolinase family protein</fullName>
    </submittedName>
</protein>
<reference evidence="4 5" key="1">
    <citation type="submission" date="2020-03" db="EMBL/GenBank/DDBJ databases">
        <title>WGS of the type strain of Planosporangium spp.</title>
        <authorList>
            <person name="Thawai C."/>
        </authorList>
    </citation>
    <scope>NUCLEOTIDE SEQUENCE [LARGE SCALE GENOMIC DNA]</scope>
    <source>
        <strain evidence="4 5">TBRC 5610</strain>
    </source>
</reference>
<keyword evidence="5" id="KW-1185">Reference proteome</keyword>
<dbReference type="InterPro" id="IPR043129">
    <property type="entry name" value="ATPase_NBD"/>
</dbReference>
<dbReference type="InterPro" id="IPR002821">
    <property type="entry name" value="Hydantoinase_A"/>
</dbReference>
<evidence type="ECO:0000313" key="5">
    <source>
        <dbReference type="Proteomes" id="UP000722989"/>
    </source>
</evidence>
<dbReference type="PANTHER" id="PTHR11365">
    <property type="entry name" value="5-OXOPROLINASE RELATED"/>
    <property type="match status" value="1"/>
</dbReference>
<accession>A0ABX0XV96</accession>
<dbReference type="Pfam" id="PF01968">
    <property type="entry name" value="Hydantoinase_A"/>
    <property type="match status" value="1"/>
</dbReference>
<dbReference type="EMBL" id="JAATVY010000004">
    <property type="protein sequence ID" value="NJC69959.1"/>
    <property type="molecule type" value="Genomic_DNA"/>
</dbReference>
<evidence type="ECO:0000313" key="4">
    <source>
        <dbReference type="EMBL" id="NJC69959.1"/>
    </source>
</evidence>
<sequence length="692" mass="73659">MSYRIGVDVGGTFTDVLLIESGTSKLTAAKVPSTPKDLTSGVMAGITKACQEAGITPSEVTHVLHGTTVATNAVLTGGGARVGLIVTKGFRDVLQIARSHVPGDYGAWVVYKKSDPMAPAELTFEVDERVTAHGEVLRPLDEDSVLAAARALRDKDIEALTICLINSYAYNGHERRVRELVADVLPSIPISISSEVVPEMQEYERTLTTVANSYVHPVVQHYIEDLERELKSTMSDVQLRILKSDGGLVGADRAANYPVNLLMSGPAGGVAGAVWVAEQAGYRDIITFDVGGTSTDVALVQDGKPQLRRETMIGDVSVRASSIDVRTVGAGGGSIASVPEVTKALRVGPQSAGAEPGPAAYGRGGTEPTVTDANVVLGALPTDTRLGGEMRLDRDAAVAAVSKIAEALDLSVEDAAAGIIDIVNENMYGALRLVSLEQGYDPKDFALVAFGGAGPLHANAIGKLLRSWPVIIPRSPGVLCAYGDVTTRVRQESSRTFVRQFATVDLGEVREVFTGLQALVRKALDSEGVPADQQQIAIEADIRYSGQSDAITVPVTMAELTPETIGEVRERFDQMHEHLNTFRMDTLDHEFLNLRAIGLSDPMTAAAEALPEGDGDPSGARVGEVDAYLERVWTRPTVYDRSRLRAGDRLVGPAIVQEMDSTTVILADHVGVVDRVGNIIINPQAREEATSA</sequence>
<feature type="domain" description="Acetophenone carboxylase-like C-terminal" evidence="3">
    <location>
        <begin position="508"/>
        <end position="668"/>
    </location>
</feature>
<evidence type="ECO:0000259" key="2">
    <source>
        <dbReference type="Pfam" id="PF05378"/>
    </source>
</evidence>
<name>A0ABX0XV96_9ACTN</name>
<evidence type="ECO:0000259" key="3">
    <source>
        <dbReference type="Pfam" id="PF19278"/>
    </source>
</evidence>
<gene>
    <name evidence="4" type="ORF">HC031_09570</name>
</gene>
<dbReference type="Pfam" id="PF19278">
    <property type="entry name" value="Hydant_A_C"/>
    <property type="match status" value="1"/>
</dbReference>
<evidence type="ECO:0000259" key="1">
    <source>
        <dbReference type="Pfam" id="PF01968"/>
    </source>
</evidence>
<dbReference type="RefSeq" id="WP_167924817.1">
    <property type="nucleotide sequence ID" value="NZ_JAATVY010000004.1"/>
</dbReference>
<comment type="caution">
    <text evidence="4">The sequence shown here is derived from an EMBL/GenBank/DDBJ whole genome shotgun (WGS) entry which is preliminary data.</text>
</comment>
<dbReference type="SUPFAM" id="SSF53067">
    <property type="entry name" value="Actin-like ATPase domain"/>
    <property type="match status" value="1"/>
</dbReference>
<dbReference type="Proteomes" id="UP000722989">
    <property type="component" value="Unassembled WGS sequence"/>
</dbReference>
<dbReference type="Pfam" id="PF05378">
    <property type="entry name" value="Hydant_A_N"/>
    <property type="match status" value="1"/>
</dbReference>
<dbReference type="InterPro" id="IPR008040">
    <property type="entry name" value="Hydant_A_N"/>
</dbReference>